<proteinExistence type="inferred from homology"/>
<feature type="compositionally biased region" description="Basic and acidic residues" evidence="3">
    <location>
        <begin position="161"/>
        <end position="179"/>
    </location>
</feature>
<name>A0A085M433_9BILA</name>
<feature type="compositionally biased region" description="Basic and acidic residues" evidence="3">
    <location>
        <begin position="117"/>
        <end position="153"/>
    </location>
</feature>
<dbReference type="EMBL" id="KL363233">
    <property type="protein sequence ID" value="KFD51979.1"/>
    <property type="molecule type" value="Genomic_DNA"/>
</dbReference>
<gene>
    <name evidence="5" type="ORF">M513_07111</name>
</gene>
<keyword evidence="6" id="KW-1185">Reference proteome</keyword>
<dbReference type="Proteomes" id="UP000030764">
    <property type="component" value="Unassembled WGS sequence"/>
</dbReference>
<evidence type="ECO:0000256" key="4">
    <source>
        <dbReference type="SAM" id="SignalP"/>
    </source>
</evidence>
<evidence type="ECO:0000313" key="6">
    <source>
        <dbReference type="Proteomes" id="UP000030764"/>
    </source>
</evidence>
<evidence type="ECO:0000256" key="2">
    <source>
        <dbReference type="ARBA" id="ARBA00022801"/>
    </source>
</evidence>
<dbReference type="AlphaFoldDB" id="A0A085M433"/>
<evidence type="ECO:0000256" key="3">
    <source>
        <dbReference type="SAM" id="MobiDB-lite"/>
    </source>
</evidence>
<feature type="signal peptide" evidence="4">
    <location>
        <begin position="1"/>
        <end position="20"/>
    </location>
</feature>
<accession>A0A085M433</accession>
<comment type="similarity">
    <text evidence="1">Belongs to the DNase II family.</text>
</comment>
<feature type="compositionally biased region" description="Basic and acidic residues" evidence="3">
    <location>
        <begin position="67"/>
        <end position="79"/>
    </location>
</feature>
<organism evidence="5 6">
    <name type="scientific">Trichuris suis</name>
    <name type="common">pig whipworm</name>
    <dbReference type="NCBI Taxonomy" id="68888"/>
    <lineage>
        <taxon>Eukaryota</taxon>
        <taxon>Metazoa</taxon>
        <taxon>Ecdysozoa</taxon>
        <taxon>Nematoda</taxon>
        <taxon>Enoplea</taxon>
        <taxon>Dorylaimia</taxon>
        <taxon>Trichinellida</taxon>
        <taxon>Trichuridae</taxon>
        <taxon>Trichuris</taxon>
    </lineage>
</organism>
<evidence type="ECO:0000256" key="1">
    <source>
        <dbReference type="ARBA" id="ARBA00007527"/>
    </source>
</evidence>
<protein>
    <submittedName>
        <fullName evidence="5">Uncharacterized protein</fullName>
    </submittedName>
</protein>
<dbReference type="InterPro" id="IPR004947">
    <property type="entry name" value="DNase_II"/>
</dbReference>
<keyword evidence="4" id="KW-0732">Signal</keyword>
<feature type="region of interest" description="Disordered" evidence="3">
    <location>
        <begin position="57"/>
        <end position="189"/>
    </location>
</feature>
<feature type="compositionally biased region" description="Basic and acidic residues" evidence="3">
    <location>
        <begin position="88"/>
        <end position="106"/>
    </location>
</feature>
<dbReference type="GO" id="GO:0004531">
    <property type="term" value="F:deoxyribonuclease II activity"/>
    <property type="evidence" value="ECO:0007669"/>
    <property type="project" value="InterPro"/>
</dbReference>
<dbReference type="Pfam" id="PF03265">
    <property type="entry name" value="DNase_II"/>
    <property type="match status" value="1"/>
</dbReference>
<sequence length="471" mass="51540">MRETLFILSLACVFMASTSGQDAPLGCLAVIDGEKVPLDWYVLFKPAGTRSLIGFASKADGGNVIPENEHTEDKGNQEEEPKEEDTEDKGNQGEEPKKEDTEEKGFVSKADGGKVIPENEHTEDKGNQEEEPKKEDTEEKANQGEEPKEEATGDKGSQGENLKEQDTGTGKAERKDSLIKIRVTPTSDEDTKDPLYATLKKLLEALPDESLECRKPKQNDISYAMFNDQLPTSPGFTTGGSSKGVIAFKGNSGFFLTHSAPGFPKAAKKYEWPDHLTRQAHLFVCLNVDKGELEYIADRLVYASPLIYASSFGQEESNGPLERLRKGEITVMPRPVFTVQQKKKPPTAFIFKHQSFNTDLASEVAEALERPLIVFSGTSATRSDRLDIVCKKGRSIEHVSGTVTINGTAWLPHAGGASWAVSKSKDMFCLLSQGRTVDAEIQSGMAVCLYDKPGNITSLLAPKNTRITGCK</sequence>
<reference evidence="5 6" key="1">
    <citation type="journal article" date="2014" name="Nat. Genet.">
        <title>Genome and transcriptome of the porcine whipworm Trichuris suis.</title>
        <authorList>
            <person name="Jex A.R."/>
            <person name="Nejsum P."/>
            <person name="Schwarz E.M."/>
            <person name="Hu L."/>
            <person name="Young N.D."/>
            <person name="Hall R.S."/>
            <person name="Korhonen P.K."/>
            <person name="Liao S."/>
            <person name="Thamsborg S."/>
            <person name="Xia J."/>
            <person name="Xu P."/>
            <person name="Wang S."/>
            <person name="Scheerlinck J.P."/>
            <person name="Hofmann A."/>
            <person name="Sternberg P.W."/>
            <person name="Wang J."/>
            <person name="Gasser R.B."/>
        </authorList>
    </citation>
    <scope>NUCLEOTIDE SEQUENCE [LARGE SCALE GENOMIC DNA]</scope>
    <source>
        <strain evidence="5">DCEP-RM93M</strain>
    </source>
</reference>
<feature type="chain" id="PRO_5001794951" evidence="4">
    <location>
        <begin position="21"/>
        <end position="471"/>
    </location>
</feature>
<dbReference type="GO" id="GO:0006309">
    <property type="term" value="P:apoptotic DNA fragmentation"/>
    <property type="evidence" value="ECO:0007669"/>
    <property type="project" value="TreeGrafter"/>
</dbReference>
<keyword evidence="2" id="KW-0378">Hydrolase</keyword>
<dbReference type="PANTHER" id="PTHR10858:SF23">
    <property type="entry name" value="DEOXYRIBONUCLEASE II"/>
    <property type="match status" value="1"/>
</dbReference>
<evidence type="ECO:0000313" key="5">
    <source>
        <dbReference type="EMBL" id="KFD51979.1"/>
    </source>
</evidence>
<dbReference type="PANTHER" id="PTHR10858">
    <property type="entry name" value="DEOXYRIBONUCLEASE II"/>
    <property type="match status" value="1"/>
</dbReference>